<dbReference type="PANTHER" id="PTHR12215">
    <property type="entry name" value="PHOSPHOPANTETHEINE TRANSFERASE"/>
    <property type="match status" value="1"/>
</dbReference>
<organism evidence="4 5">
    <name type="scientific">Flintibacter faecis</name>
    <dbReference type="NCBI Taxonomy" id="2763047"/>
    <lineage>
        <taxon>Bacteria</taxon>
        <taxon>Bacillati</taxon>
        <taxon>Bacillota</taxon>
        <taxon>Clostridia</taxon>
        <taxon>Eubacteriales</taxon>
        <taxon>Flintibacter</taxon>
    </lineage>
</organism>
<evidence type="ECO:0000256" key="1">
    <source>
        <dbReference type="ARBA" id="ARBA00010990"/>
    </source>
</evidence>
<dbReference type="Proteomes" id="UP000602260">
    <property type="component" value="Unassembled WGS sequence"/>
</dbReference>
<dbReference type="GO" id="GO:0019878">
    <property type="term" value="P:lysine biosynthetic process via aminoadipic acid"/>
    <property type="evidence" value="ECO:0007669"/>
    <property type="project" value="TreeGrafter"/>
</dbReference>
<sequence>MILYGADGLTRRDQAHRLLTLAAAEHWDLSPLPAAERAEFGKPFFPDLPERQFNLSHSGPYALCALDSRPVGVDIQIIGPHRPRILQRVCSPAERDWLETQPDLWTAFAQLWALKESRAKYTGAGLTSPIAEIKVPLPAPGVLALDGLCFRIYSGPGWRAAVCGESPPPEGILWRALQAPRFP</sequence>
<keyword evidence="5" id="KW-1185">Reference proteome</keyword>
<dbReference type="Pfam" id="PF01648">
    <property type="entry name" value="ACPS"/>
    <property type="match status" value="1"/>
</dbReference>
<dbReference type="InterPro" id="IPR037143">
    <property type="entry name" value="4-PPantetheinyl_Trfase_dom_sf"/>
</dbReference>
<dbReference type="AlphaFoldDB" id="A0A8J6J215"/>
<dbReference type="GO" id="GO:0005829">
    <property type="term" value="C:cytosol"/>
    <property type="evidence" value="ECO:0007669"/>
    <property type="project" value="TreeGrafter"/>
</dbReference>
<dbReference type="GO" id="GO:0008897">
    <property type="term" value="F:holo-[acyl-carrier-protein] synthase activity"/>
    <property type="evidence" value="ECO:0007669"/>
    <property type="project" value="InterPro"/>
</dbReference>
<reference evidence="4" key="1">
    <citation type="submission" date="2020-08" db="EMBL/GenBank/DDBJ databases">
        <title>Genome public.</title>
        <authorList>
            <person name="Liu C."/>
            <person name="Sun Q."/>
        </authorList>
    </citation>
    <scope>NUCLEOTIDE SEQUENCE</scope>
    <source>
        <strain evidence="4">BX5</strain>
    </source>
</reference>
<gene>
    <name evidence="4" type="ORF">H8S55_01600</name>
</gene>
<dbReference type="EMBL" id="JACOPN010000001">
    <property type="protein sequence ID" value="MBC5716030.1"/>
    <property type="molecule type" value="Genomic_DNA"/>
</dbReference>
<evidence type="ECO:0000313" key="5">
    <source>
        <dbReference type="Proteomes" id="UP000602260"/>
    </source>
</evidence>
<dbReference type="RefSeq" id="WP_186877522.1">
    <property type="nucleotide sequence ID" value="NZ_JACOPN010000001.1"/>
</dbReference>
<comment type="similarity">
    <text evidence="1">Belongs to the P-Pant transferase superfamily. Gsp/Sfp/HetI/AcpT family.</text>
</comment>
<dbReference type="InterPro" id="IPR050559">
    <property type="entry name" value="P-Pant_transferase_sf"/>
</dbReference>
<dbReference type="Gene3D" id="3.90.470.20">
    <property type="entry name" value="4'-phosphopantetheinyl transferase domain"/>
    <property type="match status" value="1"/>
</dbReference>
<dbReference type="InterPro" id="IPR008278">
    <property type="entry name" value="4-PPantetheinyl_Trfase_dom"/>
</dbReference>
<dbReference type="PANTHER" id="PTHR12215:SF10">
    <property type="entry name" value="L-AMINOADIPATE-SEMIALDEHYDE DEHYDROGENASE-PHOSPHOPANTETHEINYL TRANSFERASE"/>
    <property type="match status" value="1"/>
</dbReference>
<name>A0A8J6J215_9FIRM</name>
<dbReference type="GO" id="GO:0000287">
    <property type="term" value="F:magnesium ion binding"/>
    <property type="evidence" value="ECO:0007669"/>
    <property type="project" value="InterPro"/>
</dbReference>
<evidence type="ECO:0000256" key="2">
    <source>
        <dbReference type="ARBA" id="ARBA00022679"/>
    </source>
</evidence>
<evidence type="ECO:0000313" key="4">
    <source>
        <dbReference type="EMBL" id="MBC5716030.1"/>
    </source>
</evidence>
<keyword evidence="2 4" id="KW-0808">Transferase</keyword>
<evidence type="ECO:0000259" key="3">
    <source>
        <dbReference type="Pfam" id="PF01648"/>
    </source>
</evidence>
<accession>A0A8J6J215</accession>
<protein>
    <submittedName>
        <fullName evidence="4">4'-phosphopantetheinyl transferase superfamily protein</fullName>
    </submittedName>
</protein>
<feature type="domain" description="4'-phosphopantetheinyl transferase" evidence="3">
    <location>
        <begin position="70"/>
        <end position="146"/>
    </location>
</feature>
<comment type="caution">
    <text evidence="4">The sequence shown here is derived from an EMBL/GenBank/DDBJ whole genome shotgun (WGS) entry which is preliminary data.</text>
</comment>
<proteinExistence type="inferred from homology"/>
<dbReference type="SUPFAM" id="SSF56214">
    <property type="entry name" value="4'-phosphopantetheinyl transferase"/>
    <property type="match status" value="2"/>
</dbReference>